<dbReference type="RefSeq" id="WP_107781797.1">
    <property type="nucleotide sequence ID" value="NZ_QBKG01000004.1"/>
</dbReference>
<evidence type="ECO:0000313" key="1">
    <source>
        <dbReference type="EMBL" id="PTX07314.1"/>
    </source>
</evidence>
<reference evidence="1 2" key="1">
    <citation type="submission" date="2018-04" db="EMBL/GenBank/DDBJ databases">
        <title>Genomic Encyclopedia of Archaeal and Bacterial Type Strains, Phase II (KMG-II): from individual species to whole genera.</title>
        <authorList>
            <person name="Goeker M."/>
        </authorList>
    </citation>
    <scope>NUCLEOTIDE SEQUENCE [LARGE SCALE GENOMIC DNA]</scope>
    <source>
        <strain evidence="1 2">DSM 22902</strain>
    </source>
</reference>
<organism evidence="1 2">
    <name type="scientific">Capnocytophaga leadbetteri</name>
    <dbReference type="NCBI Taxonomy" id="327575"/>
    <lineage>
        <taxon>Bacteria</taxon>
        <taxon>Pseudomonadati</taxon>
        <taxon>Bacteroidota</taxon>
        <taxon>Flavobacteriia</taxon>
        <taxon>Flavobacteriales</taxon>
        <taxon>Flavobacteriaceae</taxon>
        <taxon>Capnocytophaga</taxon>
    </lineage>
</organism>
<dbReference type="GeneID" id="84580364"/>
<comment type="caution">
    <text evidence="1">The sequence shown here is derived from an EMBL/GenBank/DDBJ whole genome shotgun (WGS) entry which is preliminary data.</text>
</comment>
<dbReference type="EMBL" id="QBKG01000004">
    <property type="protein sequence ID" value="PTX07314.1"/>
    <property type="molecule type" value="Genomic_DNA"/>
</dbReference>
<name>A0A2T5XVB5_9FLAO</name>
<dbReference type="AlphaFoldDB" id="A0A2T5XVB5"/>
<sequence length="147" mass="17792">MKKIKDLYIAKEKFSNINKIEKKIDYEKWKKFIDTHKDYFIWNEDTEDGIFRKDNIDKIPDWAKEGILRSLNKTESYAEFNSEKKYYEIRICFIEELNVISITSQKRITLKHLKMLLNMANYLDALLLIDGKTVIDQQFIEELERKQ</sequence>
<proteinExistence type="predicted"/>
<gene>
    <name evidence="1" type="ORF">C8P65_1044</name>
</gene>
<protein>
    <submittedName>
        <fullName evidence="1">Uncharacterized protein</fullName>
    </submittedName>
</protein>
<evidence type="ECO:0000313" key="2">
    <source>
        <dbReference type="Proteomes" id="UP000243985"/>
    </source>
</evidence>
<accession>A0A2T5XVB5</accession>
<dbReference type="Proteomes" id="UP000243985">
    <property type="component" value="Unassembled WGS sequence"/>
</dbReference>